<proteinExistence type="predicted"/>
<sequence>MAQSAVRHDMTPDIPSDRGSRYLLLRVTYHLASGTQWNATFKHMGNPGPENTAPNSPRFEHDKTTRINNCFLYCSVALWASGFGVGVGPRIVRFRGGLAVQFGRLAICESRCLV</sequence>
<organism evidence="1 2">
    <name type="scientific">Aspergillus violaceofuscus (strain CBS 115571)</name>
    <dbReference type="NCBI Taxonomy" id="1450538"/>
    <lineage>
        <taxon>Eukaryota</taxon>
        <taxon>Fungi</taxon>
        <taxon>Dikarya</taxon>
        <taxon>Ascomycota</taxon>
        <taxon>Pezizomycotina</taxon>
        <taxon>Eurotiomycetes</taxon>
        <taxon>Eurotiomycetidae</taxon>
        <taxon>Eurotiales</taxon>
        <taxon>Aspergillaceae</taxon>
        <taxon>Aspergillus</taxon>
    </lineage>
</organism>
<protein>
    <submittedName>
        <fullName evidence="1">Uncharacterized protein</fullName>
    </submittedName>
</protein>
<evidence type="ECO:0000313" key="1">
    <source>
        <dbReference type="EMBL" id="PYI15190.1"/>
    </source>
</evidence>
<keyword evidence="2" id="KW-1185">Reference proteome</keyword>
<name>A0A2V5HGP9_ASPV1</name>
<dbReference type="EMBL" id="KZ825192">
    <property type="protein sequence ID" value="PYI15190.1"/>
    <property type="molecule type" value="Genomic_DNA"/>
</dbReference>
<accession>A0A2V5HGP9</accession>
<reference evidence="1 2" key="1">
    <citation type="submission" date="2018-02" db="EMBL/GenBank/DDBJ databases">
        <title>The genomes of Aspergillus section Nigri reveals drivers in fungal speciation.</title>
        <authorList>
            <consortium name="DOE Joint Genome Institute"/>
            <person name="Vesth T.C."/>
            <person name="Nybo J."/>
            <person name="Theobald S."/>
            <person name="Brandl J."/>
            <person name="Frisvad J.C."/>
            <person name="Nielsen K.F."/>
            <person name="Lyhne E.K."/>
            <person name="Kogle M.E."/>
            <person name="Kuo A."/>
            <person name="Riley R."/>
            <person name="Clum A."/>
            <person name="Nolan M."/>
            <person name="Lipzen A."/>
            <person name="Salamov A."/>
            <person name="Henrissat B."/>
            <person name="Wiebenga A."/>
            <person name="De vries R.P."/>
            <person name="Grigoriev I.V."/>
            <person name="Mortensen U.H."/>
            <person name="Andersen M.R."/>
            <person name="Baker S.E."/>
        </authorList>
    </citation>
    <scope>NUCLEOTIDE SEQUENCE [LARGE SCALE GENOMIC DNA]</scope>
    <source>
        <strain evidence="1 2">CBS 115571</strain>
    </source>
</reference>
<dbReference type="AlphaFoldDB" id="A0A2V5HGP9"/>
<evidence type="ECO:0000313" key="2">
    <source>
        <dbReference type="Proteomes" id="UP000249829"/>
    </source>
</evidence>
<gene>
    <name evidence="1" type="ORF">BO99DRAFT_263124</name>
</gene>
<dbReference type="Proteomes" id="UP000249829">
    <property type="component" value="Unassembled WGS sequence"/>
</dbReference>